<proteinExistence type="predicted"/>
<dbReference type="Proteomes" id="UP000037507">
    <property type="component" value="Unassembled WGS sequence"/>
</dbReference>
<dbReference type="InterPro" id="IPR012334">
    <property type="entry name" value="Pectin_lyas_fold"/>
</dbReference>
<evidence type="ECO:0000259" key="3">
    <source>
        <dbReference type="SMART" id="SM00912"/>
    </source>
</evidence>
<dbReference type="InterPro" id="IPR024973">
    <property type="entry name" value="ESPR"/>
</dbReference>
<reference evidence="4" key="1">
    <citation type="submission" date="2017-04" db="EMBL/GenBank/DDBJ databases">
        <title>Unexpected and diverse lifestyles within the genus Limnohabitans.</title>
        <authorList>
            <person name="Kasalicky V."/>
            <person name="Mehrshad M."/>
            <person name="Andrei S.-A."/>
            <person name="Salcher M."/>
            <person name="Kratochvilova H."/>
            <person name="Simek K."/>
            <person name="Ghai R."/>
        </authorList>
    </citation>
    <scope>NUCLEOTIDE SEQUENCE [LARGE SCALE GENOMIC DNA]</scope>
    <source>
        <strain evidence="4">II-D5</strain>
    </source>
</reference>
<dbReference type="STRING" id="1293045.H663_07205"/>
<dbReference type="Gene3D" id="2.160.20.10">
    <property type="entry name" value="Single-stranded right-handed beta-helix, Pectin lyase-like"/>
    <property type="match status" value="1"/>
</dbReference>
<dbReference type="Pfam" id="PF12951">
    <property type="entry name" value="PATR"/>
    <property type="match status" value="2"/>
</dbReference>
<keyword evidence="2" id="KW-0472">Membrane</keyword>
<gene>
    <name evidence="4" type="ORF">H663_019860</name>
</gene>
<sequence length="3101" mass="308577">MNKLCYKTIFSKRLGALVAVGEHAASQGKANGLFSGAGLDKGCSRAAVCYIGALTLSFALVSMAWAAPANTALPTGGQVAQGAAAISQSGANMAIHQSTARAVVNWQNFDIGKDAKVNIVQPNAQAVLLNRVTGAAPSQIFGQMTANGQVVLVNPNGVTFGKDGSVSAAGLTASTLNTTDADFMAGRKHYTRDGATGQVLNQGTLTSAPGGYVALLGASVSNEGKIVAPQGKVALGAAETITMPLYGSSRIKLELTPSAINAAVANQKGGSIVTEGGQVYMQAAAVGSAMASVMQSGGIDTTGAQGGAVYLLADGGRIQVDGSITANSTSAGHKGGDIILGRDEVTGVLAKSTDVSGARLESKGGFVETSGEFLKVDGIQVKAKEWLLDPNDIVIGSTATTGGSLSAAQAANGVSQILASDVSNALIAGTNVIIATSALAPGGNGDITVDTAVSNTADGNTLTLNAGRNVVLNNSITASNISLNAATGSVSGAGALTTTGLLTLNSATDGTLSGNISGAGGLTKTGAGTMTLTGANTFTGATTVTEGELVNTKMGDLKTSSIVIAGGATFEANVTTDTRYNGTTTVSGAGTFKKTGAAGLTLSTGNLSLRFASNAGGLIAIQAGSLQNDYLKTALSNNLADIHIAKDALLDMRGEAVQMRGLSGAGNVINSYAGSNLLTMGVGDVASNSYTYSGVMGANWGSPNATPSLTVNLVKAGAGTQILTGTNLYTGTTTISGGTLQVGDGNGTGTLGSGKVTLANGANLNYKRNVSTTIANAIEGSGNVNADITAGGLIVDRGINLSTGNITLVGSNTATDGAGVKINGVALQATNIELKGNSRNHFGIDVGANVIATSGAVVIEGTSVLLQGVMVNAGRTIQATGSAPGKVTMTGKVTAPAGTGSGIHNLGTISGGSVEMTGTSAGTGAGISMGGMGSIEASSAAPGTGTGTVKSGDIKLEGTSAGGLGVNVNTSTAVAFPIRASNDVTIQGKSSATAVQQHGVFLFPPSTTVQGKNVTLIGESVNGNAVQAYSAISATGGDVNITGTSTGSPATASALSLQGVITADQNVVIKGENTDVANNAAVGYINKTVKATNGQVDITTSTQGTTSVALQLASGANLTAKNQVNIKADTLHIDSTSTPATINAGSGTVSIHTVSADAKINIGGADAGSATLKDRILGLSTAELNLITAGNLVIGDASNSGGITVSAATATNATTGNVTLQTGGNIEVNAALTLGTQKLSLQAGGNVTQVPGAAIKAAELQLKGLTATANFTLGEKTNAVGKLAAAASKVVFANASALEIGEVNLLGLTSGITATAGASITTQTGNLTITKDISNIGSGDVVLGAGVEKLVGDGTGGDVKTTTGIRASNSGSGKTYIYTGSVAGTGKLSDLHASLSTLNLSDVGLNLQNTDSNAAYPTIPTTSNLGITGATAATQVMFREKVAMAFTSGAHVNHTYGDAKTKDNGSSKSALWTEVKAALGTANSTVTKTTAAGNTLQITGAALASDLSEATLNTPNYNGSGYLNYTASGYTYGALSGAKYATTLASGQVAQVVMSKANLTKVTASKTYDGLQTVKAVEVTAIEGVNGESFTAASGTAAISGKNVAGAKTVTDLTGLSLTSGNGGDTGNYNLNSGLPAQGAATNNVDIGKATLALSLADQTKVYDGKLDAAIKAGDITATGVIVGGNTEKVSLKAVTGAYNNKNVANANSASATVSASDVNTGTAANGLDLGNYTLSDTSATQTVTNSNSNITKATLALGLADQTKVYDGKLDAAIKAGDITATGVIVGGNTEKVSLKAVTGAYNNKNVANANSASATVSASDVNTSTTANGLDLGNYTLSDTSATQTVTNSNSNITKATLALGLADQTKVYDGKLDAAIKAGDITATGVIVGGNTEKVSLKAVTGAYNNKNVANANSASATVSASDVNTGTAANGLDLGNYTLSDTSATQTVTNSKSNITKATLALSLADQTKVYDGTLDAAIAAAQVSAKGVTVNGQTESASFNAVSGSYNSKNVADAQTVSTTVRASDVDSIANNLDLNNYTLSNTNAAQVVTGKGAISKATLTLALADQTKVYDGTVDAVIAAGQIRASGVNVSGQTESALFKALSGSYDSKNVVGAAAVRATVRASDVASTANNLDLNNYTLSNTNATQVATGIGKITQANLTLTANSDSSKVYNGAEQSVSGFAITSGSLKGTDTAALDLAAITAGGKRTDAGTTATKVNDSDYTNGNYAISKVDGTLFIAKKEVALAAAKTYDGGKTLTGTQLRITTGVGAETLGYNSASINNKDVKDNNTNYVDAVVLTDGTGKASNYKFTAARSANNTVALTQANLTLTANSDSSKVYNGAEQSVSGFAITSGSLKGTDTAALDLAAITAGGKRTDAGTTATTVNDSDYTNGNYAISKVDGTLFIAQKEVALAAAKTYDGGKTLTGTQLRITTGVGAETLSYNSASINNKDVKDNNTNYVDAVVLTDGTGKASNYKFTAARSANNTVALTQANLTLTANSDSSKVYNGAEQSVSGFAITSGSLKGTDTAALDLAAITAGGKRTDAGTTATTVNDSDYKNGNYAISKVDGTFFIAQKEVALAAAKTYDGNKTLTGTQLRITTGVGAETLGYNSASINNKDVKDNNTNYVDAVVLTDGTGKASNYKFTAARSANNTVALTQANLTLTANSDSSKLYNGAEQSVSGYAITSGSLKGTDTAALDLAAITAGGKRTDAGTTATTVNDSDYTNGNYAISKVDGVLYVAQKEVALAAAKTYDGGKTLTGTQLRITTGVGAETLGYNSASINNKDVKDNNTNYVDAVVLTDGTGKASNYKFTAARSANNTVALTQAHLKVTLADQTKTYDGTTAATLVPSAFTVKGVTVAGQTETASVNQTVALYNDKNVLGASSVTADLAAGNFAAATGTDLNNYNLPTSVIGKGKITPKEAAVTGTATTVQANGTQQIQAPATKSGFVSGEEVTVSGLATGLIAGAYNSNLSAAAANAATVLSNYKIAYTNAALRITPAIVTNSTVVMDLAFAHTSMPTSRLNLSDFFNAGGVGAAMSRGVDSGAGSKAPTGAPALSSQACSPENLQQCECKESGDDGIELCLAPDGKL</sequence>
<dbReference type="NCBIfam" id="TIGR02601">
    <property type="entry name" value="autotrns_rpt"/>
    <property type="match status" value="2"/>
</dbReference>
<dbReference type="SUPFAM" id="SSF51126">
    <property type="entry name" value="Pectin lyase-like"/>
    <property type="match status" value="1"/>
</dbReference>
<dbReference type="PANTHER" id="PTHR12338">
    <property type="entry name" value="AUTOTRANSPORTER"/>
    <property type="match status" value="1"/>
</dbReference>
<dbReference type="Pfam" id="PF18657">
    <property type="entry name" value="YDG"/>
    <property type="match status" value="1"/>
</dbReference>
<dbReference type="Pfam" id="PF05860">
    <property type="entry name" value="TPS"/>
    <property type="match status" value="1"/>
</dbReference>
<dbReference type="InterPro" id="IPR008638">
    <property type="entry name" value="FhaB/CdiA-like_TPS"/>
</dbReference>
<dbReference type="InterPro" id="IPR011050">
    <property type="entry name" value="Pectin_lyase_fold/virulence"/>
</dbReference>
<organism evidence="4 5">
    <name type="scientific">Limnohabitans planktonicus II-D5</name>
    <dbReference type="NCBI Taxonomy" id="1293045"/>
    <lineage>
        <taxon>Bacteria</taxon>
        <taxon>Pseudomonadati</taxon>
        <taxon>Pseudomonadota</taxon>
        <taxon>Betaproteobacteria</taxon>
        <taxon>Burkholderiales</taxon>
        <taxon>Comamonadaceae</taxon>
        <taxon>Limnohabitans</taxon>
    </lineage>
</organism>
<keyword evidence="2" id="KW-0812">Transmembrane</keyword>
<dbReference type="Pfam" id="PF13018">
    <property type="entry name" value="ESPR"/>
    <property type="match status" value="1"/>
</dbReference>
<dbReference type="EMBL" id="LFYT02000050">
    <property type="protein sequence ID" value="PVE40941.1"/>
    <property type="molecule type" value="Genomic_DNA"/>
</dbReference>
<dbReference type="InterPro" id="IPR050909">
    <property type="entry name" value="Bact_Autotransporter_VF"/>
</dbReference>
<dbReference type="NCBIfam" id="TIGR01901">
    <property type="entry name" value="adhes_NPXG"/>
    <property type="match status" value="1"/>
</dbReference>
<evidence type="ECO:0000256" key="2">
    <source>
        <dbReference type="SAM" id="Phobius"/>
    </source>
</evidence>
<feature type="transmembrane region" description="Helical" evidence="2">
    <location>
        <begin position="47"/>
        <end position="67"/>
    </location>
</feature>
<accession>A0A2T7U8H5</accession>
<keyword evidence="1" id="KW-0732">Signal</keyword>
<keyword evidence="5" id="KW-1185">Reference proteome</keyword>
<evidence type="ECO:0000313" key="4">
    <source>
        <dbReference type="EMBL" id="PVE40941.1"/>
    </source>
</evidence>
<evidence type="ECO:0000313" key="5">
    <source>
        <dbReference type="Proteomes" id="UP000037507"/>
    </source>
</evidence>
<dbReference type="InterPro" id="IPR041248">
    <property type="entry name" value="YDG"/>
</dbReference>
<feature type="domain" description="Filamentous haemagglutinin FhaB/tRNA nuclease CdiA-like TPS" evidence="3">
    <location>
        <begin position="70"/>
        <end position="182"/>
    </location>
</feature>
<comment type="caution">
    <text evidence="4">The sequence shown here is derived from an EMBL/GenBank/DDBJ whole genome shotgun (WGS) entry which is preliminary data.</text>
</comment>
<protein>
    <recommendedName>
        <fullName evidence="3">Filamentous haemagglutinin FhaB/tRNA nuclease CdiA-like TPS domain-containing protein</fullName>
    </recommendedName>
</protein>
<keyword evidence="2" id="KW-1133">Transmembrane helix</keyword>
<evidence type="ECO:0000256" key="1">
    <source>
        <dbReference type="ARBA" id="ARBA00022729"/>
    </source>
</evidence>
<dbReference type="InterPro" id="IPR013425">
    <property type="entry name" value="Autotrns_rpt"/>
</dbReference>
<name>A0A2T7U8H5_9BURK</name>
<dbReference type="OrthoDB" id="8863515at2"/>
<dbReference type="RefSeq" id="WP_116695946.1">
    <property type="nucleotide sequence ID" value="NZ_LFYT02000050.1"/>
</dbReference>
<dbReference type="PANTHER" id="PTHR12338:SF5">
    <property type="entry name" value="ANTIGEN 43-RELATED"/>
    <property type="match status" value="1"/>
</dbReference>
<dbReference type="SMART" id="SM00912">
    <property type="entry name" value="Haemagg_act"/>
    <property type="match status" value="1"/>
</dbReference>